<dbReference type="EMBL" id="KB932204">
    <property type="protein sequence ID" value="KCV70387.1"/>
    <property type="molecule type" value="Genomic_DNA"/>
</dbReference>
<organism evidence="1">
    <name type="scientific">Fonticula alba</name>
    <name type="common">Slime mold</name>
    <dbReference type="NCBI Taxonomy" id="691883"/>
    <lineage>
        <taxon>Eukaryota</taxon>
        <taxon>Rotosphaerida</taxon>
        <taxon>Fonticulaceae</taxon>
        <taxon>Fonticula</taxon>
    </lineage>
</organism>
<accession>A0A058ZA30</accession>
<reference evidence="1" key="1">
    <citation type="submission" date="2013-04" db="EMBL/GenBank/DDBJ databases">
        <title>The Genome Sequence of Fonticula alba ATCC 38817.</title>
        <authorList>
            <consortium name="The Broad Institute Genomics Platform"/>
            <person name="Russ C."/>
            <person name="Cuomo C."/>
            <person name="Burger G."/>
            <person name="Gray M.W."/>
            <person name="Holland P.W.H."/>
            <person name="King N."/>
            <person name="Lang F.B.F."/>
            <person name="Roger A.J."/>
            <person name="Ruiz-Trillo I."/>
            <person name="Brown M."/>
            <person name="Walker B."/>
            <person name="Young S."/>
            <person name="Zeng Q."/>
            <person name="Gargeya S."/>
            <person name="Fitzgerald M."/>
            <person name="Haas B."/>
            <person name="Abouelleil A."/>
            <person name="Allen A.W."/>
            <person name="Alvarado L."/>
            <person name="Arachchi H.M."/>
            <person name="Berlin A.M."/>
            <person name="Chapman S.B."/>
            <person name="Gainer-Dewar J."/>
            <person name="Goldberg J."/>
            <person name="Griggs A."/>
            <person name="Gujja S."/>
            <person name="Hansen M."/>
            <person name="Howarth C."/>
            <person name="Imamovic A."/>
            <person name="Ireland A."/>
            <person name="Larimer J."/>
            <person name="McCowan C."/>
            <person name="Murphy C."/>
            <person name="Pearson M."/>
            <person name="Poon T.W."/>
            <person name="Priest M."/>
            <person name="Roberts A."/>
            <person name="Saif S."/>
            <person name="Shea T."/>
            <person name="Sisk P."/>
            <person name="Sykes S."/>
            <person name="Wortman J."/>
            <person name="Nusbaum C."/>
            <person name="Birren B."/>
        </authorList>
    </citation>
    <scope>NUCLEOTIDE SEQUENCE [LARGE SCALE GENOMIC DNA]</scope>
    <source>
        <strain evidence="1">ATCC 38817</strain>
    </source>
</reference>
<gene>
    <name evidence="1" type="ORF">H696_02723</name>
</gene>
<dbReference type="OrthoDB" id="2961863at2759"/>
<dbReference type="GeneID" id="20527448"/>
<name>A0A058ZA30_FONAL</name>
<evidence type="ECO:0000313" key="2">
    <source>
        <dbReference type="Proteomes" id="UP000030693"/>
    </source>
</evidence>
<dbReference type="AlphaFoldDB" id="A0A058ZA30"/>
<sequence length="127" mass="14536">MTSVNFCDACRETLWLELLAKVSLIDGIRAEENSRNGTITISLDLMPFGHLRQPRPIAGEQLLTTWYRVVSSVDPGVHQPQFDNMHEWTAPAGWSRGMWRADVELVTPEVRRDDDGLLRDSIFIRIE</sequence>
<keyword evidence="2" id="KW-1185">Reference proteome</keyword>
<proteinExistence type="predicted"/>
<dbReference type="Proteomes" id="UP000030693">
    <property type="component" value="Unassembled WGS sequence"/>
</dbReference>
<evidence type="ECO:0000313" key="1">
    <source>
        <dbReference type="EMBL" id="KCV70387.1"/>
    </source>
</evidence>
<protein>
    <submittedName>
        <fullName evidence="1">Uncharacterized protein</fullName>
    </submittedName>
</protein>
<dbReference type="RefSeq" id="XP_009494903.1">
    <property type="nucleotide sequence ID" value="XM_009496628.1"/>
</dbReference>